<dbReference type="PROSITE" id="PS51257">
    <property type="entry name" value="PROKAR_LIPOPROTEIN"/>
    <property type="match status" value="1"/>
</dbReference>
<evidence type="ECO:0000256" key="1">
    <source>
        <dbReference type="ARBA" id="ARBA00006987"/>
    </source>
</evidence>
<keyword evidence="4" id="KW-1185">Reference proteome</keyword>
<dbReference type="AlphaFoldDB" id="A0A4Q7NIH1"/>
<dbReference type="OrthoDB" id="8678477at2"/>
<evidence type="ECO:0000313" key="3">
    <source>
        <dbReference type="EMBL" id="RZS84814.1"/>
    </source>
</evidence>
<dbReference type="CDD" id="cd07012">
    <property type="entry name" value="PBP2_Bug_TTT"/>
    <property type="match status" value="1"/>
</dbReference>
<dbReference type="Gene3D" id="3.40.190.10">
    <property type="entry name" value="Periplasmic binding protein-like II"/>
    <property type="match status" value="1"/>
</dbReference>
<dbReference type="PANTHER" id="PTHR42928">
    <property type="entry name" value="TRICARBOXYLATE-BINDING PROTEIN"/>
    <property type="match status" value="1"/>
</dbReference>
<gene>
    <name evidence="3" type="ORF">EV675_0834</name>
</gene>
<accession>A0A4Q7NIH1</accession>
<keyword evidence="3" id="KW-0675">Receptor</keyword>
<comment type="caution">
    <text evidence="3">The sequence shown here is derived from an EMBL/GenBank/DDBJ whole genome shotgun (WGS) entry which is preliminary data.</text>
</comment>
<dbReference type="Gene3D" id="3.40.190.150">
    <property type="entry name" value="Bordetella uptake gene, domain 1"/>
    <property type="match status" value="1"/>
</dbReference>
<dbReference type="Pfam" id="PF03401">
    <property type="entry name" value="TctC"/>
    <property type="match status" value="1"/>
</dbReference>
<proteinExistence type="inferred from homology"/>
<comment type="similarity">
    <text evidence="1">Belongs to the UPF0065 (bug) family.</text>
</comment>
<sequence>MHRHPLIPAAWIAAAFACALPPLAAAQDIPRKSITLVVGFAPGGGADTAARLIARKLSENLGRPVVVENKAGAGGNIAHDLVARAEPDGATILLGSIGPLAIAPHLMKLPYDPARDLAPITMGVNFPNVLVAYAGLGVKTLNDYIEMAKKHPEKMSYASTGAGSASHLAGELLNQRAGVNVVHVPYKGGAPAMVDLLSGRVASYYSTPSSAQPHIETGKVVAIATTGLKRPAFMPDVPTIAESGIPGFNATNWYAFVAPGKTPAGILDRWNEEIVKVLKDPDVSAQLIKHGLTPDPMSREELARFIADESATWGAIIKERHITAQ</sequence>
<keyword evidence="2" id="KW-0732">Signal</keyword>
<reference evidence="3 4" key="1">
    <citation type="submission" date="2019-02" db="EMBL/GenBank/DDBJ databases">
        <title>Genomic Encyclopedia of Type Strains, Phase IV (KMG-IV): sequencing the most valuable type-strain genomes for metagenomic binning, comparative biology and taxonomic classification.</title>
        <authorList>
            <person name="Goeker M."/>
        </authorList>
    </citation>
    <scope>NUCLEOTIDE SEQUENCE [LARGE SCALE GENOMIC DNA]</scope>
    <source>
        <strain evidence="3 4">K24</strain>
    </source>
</reference>
<name>A0A4Q7NIH1_9BURK</name>
<evidence type="ECO:0000256" key="2">
    <source>
        <dbReference type="SAM" id="SignalP"/>
    </source>
</evidence>
<protein>
    <submittedName>
        <fullName evidence="3">Tripartite-type tricarboxylate transporter receptor subunit TctC</fullName>
    </submittedName>
</protein>
<feature type="chain" id="PRO_5020424702" evidence="2">
    <location>
        <begin position="27"/>
        <end position="325"/>
    </location>
</feature>
<evidence type="ECO:0000313" key="4">
    <source>
        <dbReference type="Proteomes" id="UP000292445"/>
    </source>
</evidence>
<dbReference type="EMBL" id="SGXC01000001">
    <property type="protein sequence ID" value="RZS84814.1"/>
    <property type="molecule type" value="Genomic_DNA"/>
</dbReference>
<feature type="signal peptide" evidence="2">
    <location>
        <begin position="1"/>
        <end position="26"/>
    </location>
</feature>
<dbReference type="SUPFAM" id="SSF53850">
    <property type="entry name" value="Periplasmic binding protein-like II"/>
    <property type="match status" value="1"/>
</dbReference>
<dbReference type="InterPro" id="IPR042100">
    <property type="entry name" value="Bug_dom1"/>
</dbReference>
<dbReference type="PIRSF" id="PIRSF017082">
    <property type="entry name" value="YflP"/>
    <property type="match status" value="1"/>
</dbReference>
<dbReference type="PANTHER" id="PTHR42928:SF5">
    <property type="entry name" value="BLR1237 PROTEIN"/>
    <property type="match status" value="1"/>
</dbReference>
<dbReference type="Proteomes" id="UP000292445">
    <property type="component" value="Unassembled WGS sequence"/>
</dbReference>
<dbReference type="InterPro" id="IPR005064">
    <property type="entry name" value="BUG"/>
</dbReference>
<dbReference type="RefSeq" id="WP_130356140.1">
    <property type="nucleotide sequence ID" value="NZ_SGXC01000001.1"/>
</dbReference>
<organism evidence="3 4">
    <name type="scientific">Pigmentiphaga kullae</name>
    <dbReference type="NCBI Taxonomy" id="151784"/>
    <lineage>
        <taxon>Bacteria</taxon>
        <taxon>Pseudomonadati</taxon>
        <taxon>Pseudomonadota</taxon>
        <taxon>Betaproteobacteria</taxon>
        <taxon>Burkholderiales</taxon>
        <taxon>Alcaligenaceae</taxon>
        <taxon>Pigmentiphaga</taxon>
    </lineage>
</organism>